<evidence type="ECO:0000256" key="3">
    <source>
        <dbReference type="ARBA" id="ARBA00022792"/>
    </source>
</evidence>
<dbReference type="SMART" id="SM01024">
    <property type="entry name" value="BCS1_N"/>
    <property type="match status" value="1"/>
</dbReference>
<dbReference type="GO" id="GO:0005524">
    <property type="term" value="F:ATP binding"/>
    <property type="evidence" value="ECO:0007669"/>
    <property type="project" value="UniProtKB-KW"/>
</dbReference>
<dbReference type="EMBL" id="JPOX01000004">
    <property type="protein sequence ID" value="KFX51555.1"/>
    <property type="molecule type" value="Genomic_DNA"/>
</dbReference>
<keyword evidence="3" id="KW-0999">Mitochondrion inner membrane</keyword>
<feature type="region of interest" description="Disordered" evidence="5">
    <location>
        <begin position="235"/>
        <end position="254"/>
    </location>
</feature>
<evidence type="ECO:0000256" key="5">
    <source>
        <dbReference type="SAM" id="MobiDB-lite"/>
    </source>
</evidence>
<dbReference type="HOGENOM" id="CLU_465528_0_0_1"/>
<keyword evidence="3" id="KW-0472">Membrane</keyword>
<evidence type="ECO:0000256" key="2">
    <source>
        <dbReference type="ARBA" id="ARBA00007448"/>
    </source>
</evidence>
<keyword evidence="4" id="KW-0067">ATP-binding</keyword>
<dbReference type="AlphaFoldDB" id="A0A093VHC2"/>
<dbReference type="Gene3D" id="3.40.50.300">
    <property type="entry name" value="P-loop containing nucleotide triphosphate hydrolases"/>
    <property type="match status" value="1"/>
</dbReference>
<dbReference type="PROSITE" id="PS00674">
    <property type="entry name" value="AAA"/>
    <property type="match status" value="1"/>
</dbReference>
<sequence>MAVNPIIIDVSLALGSKEMMTAYLSQDRKLISLIKKYRSYNKEYYIQHRGWLRVSPTPYPPQSEINIKTQQLIGDSEVVQEACGLSPVEVLHFDFLLFGISRMFREFMRKYQNEREKFQRIEELMLQRGNPFSSLITCALKCGFQKPEVDLGFITEPIRKRVTKNCITLVQILQRADSFEKLQPSTVARKLFGRDFPSSIEVQWTDNAFEALEDWLGQEWVCKKSTRRLATTGSRLPWNKNESGGHEEHILESTPPRTCSLPRLTLTPANGKHWFMYGRHLILLIREEREDTWGRSRSLHLKCFGWDGFILRKILHAARLRHAELDENKTAVYHARYTQKSIGWTRLSGQGIRPLSTVIMDPSLQNRLIKDIDGYLRPETKMWHNRRGIPYRQGYLFEGPPGTGKTSLCIALAGRFKLKIYILNLSGIADVALNDLMSSLPERCILLLEDIDSQKITNPRTAEPDNSATGQRLTLSGLLNAMDGVIASEGRILIMTTNHKNKLDPALIRPGRVDMTVSFEYPDSDGIKRLFFLMYAEHPVEEQEEKREQQLQHASPQCQICPKLLPFPPANIPRNDIPGCTSNSRK</sequence>
<feature type="domain" description="BCS1 N-terminal" evidence="7">
    <location>
        <begin position="185"/>
        <end position="358"/>
    </location>
</feature>
<dbReference type="InterPro" id="IPR027417">
    <property type="entry name" value="P-loop_NTPase"/>
</dbReference>
<accession>A0A093VHC2</accession>
<proteinExistence type="inferred from homology"/>
<dbReference type="SUPFAM" id="SSF52540">
    <property type="entry name" value="P-loop containing nucleoside triphosphate hydrolases"/>
    <property type="match status" value="1"/>
</dbReference>
<keyword evidence="4" id="KW-0547">Nucleotide-binding</keyword>
<gene>
    <name evidence="8" type="ORF">GQ26_0040040</name>
</gene>
<dbReference type="InterPro" id="IPR003959">
    <property type="entry name" value="ATPase_AAA_core"/>
</dbReference>
<evidence type="ECO:0000259" key="6">
    <source>
        <dbReference type="SMART" id="SM00382"/>
    </source>
</evidence>
<comment type="similarity">
    <text evidence="2">Belongs to the AAA ATPase family. BCS1 subfamily.</text>
</comment>
<organism evidence="8">
    <name type="scientific">Talaromyces marneffei PM1</name>
    <dbReference type="NCBI Taxonomy" id="1077442"/>
    <lineage>
        <taxon>Eukaryota</taxon>
        <taxon>Fungi</taxon>
        <taxon>Dikarya</taxon>
        <taxon>Ascomycota</taxon>
        <taxon>Pezizomycotina</taxon>
        <taxon>Eurotiomycetes</taxon>
        <taxon>Eurotiomycetidae</taxon>
        <taxon>Eurotiales</taxon>
        <taxon>Trichocomaceae</taxon>
        <taxon>Talaromyces</taxon>
        <taxon>Talaromyces sect. Talaromyces</taxon>
    </lineage>
</organism>
<name>A0A093VHC2_TALMA</name>
<protein>
    <submittedName>
        <fullName evidence="8">Putative mitochondrial chaperone BCS1-B</fullName>
    </submittedName>
</protein>
<dbReference type="InterPro" id="IPR003960">
    <property type="entry name" value="ATPase_AAA_CS"/>
</dbReference>
<evidence type="ECO:0000256" key="4">
    <source>
        <dbReference type="RuleBase" id="RU003651"/>
    </source>
</evidence>
<dbReference type="InterPro" id="IPR050747">
    <property type="entry name" value="Mitochondrial_chaperone_BCS1"/>
</dbReference>
<dbReference type="SMART" id="SM00382">
    <property type="entry name" value="AAA"/>
    <property type="match status" value="1"/>
</dbReference>
<comment type="subcellular location">
    <subcellularLocation>
        <location evidence="1">Mitochondrion inner membrane</location>
        <topology evidence="1">Single-pass membrane protein</topology>
    </subcellularLocation>
</comment>
<keyword evidence="3" id="KW-0496">Mitochondrion</keyword>
<dbReference type="GO" id="GO:0016887">
    <property type="term" value="F:ATP hydrolysis activity"/>
    <property type="evidence" value="ECO:0007669"/>
    <property type="project" value="InterPro"/>
</dbReference>
<reference key="1">
    <citation type="journal article" date="2014" name="PLoS Genet.">
        <title>Signature Gene Expression Reveals Novel Clues to the Molecular Mechanisms of Dimorphic Transition in Penicillium marneffei.</title>
        <authorList>
            <person name="Yang E."/>
            <person name="Wang G."/>
            <person name="Cai J."/>
            <person name="Woo P.C."/>
            <person name="Lau S.K."/>
            <person name="Yuen K.-Y."/>
            <person name="Chow W.-N."/>
            <person name="Lin X."/>
        </authorList>
    </citation>
    <scope>NUCLEOTIDE SEQUENCE [LARGE SCALE GENOMIC DNA]</scope>
    <source>
        <strain>PM1</strain>
    </source>
</reference>
<dbReference type="InterPro" id="IPR014851">
    <property type="entry name" value="BCS1_N"/>
</dbReference>
<evidence type="ECO:0000259" key="7">
    <source>
        <dbReference type="SMART" id="SM01024"/>
    </source>
</evidence>
<dbReference type="InterPro" id="IPR003593">
    <property type="entry name" value="AAA+_ATPase"/>
</dbReference>
<comment type="caution">
    <text evidence="8">The sequence shown here is derived from an EMBL/GenBank/DDBJ whole genome shotgun (WGS) entry which is preliminary data.</text>
</comment>
<evidence type="ECO:0000256" key="1">
    <source>
        <dbReference type="ARBA" id="ARBA00004434"/>
    </source>
</evidence>
<dbReference type="GO" id="GO:0005743">
    <property type="term" value="C:mitochondrial inner membrane"/>
    <property type="evidence" value="ECO:0007669"/>
    <property type="project" value="UniProtKB-SubCell"/>
</dbReference>
<dbReference type="Pfam" id="PF00004">
    <property type="entry name" value="AAA"/>
    <property type="match status" value="1"/>
</dbReference>
<reference evidence="8" key="2">
    <citation type="journal article" date="2014" name="PLoS Genet.">
        <title>Signature gene expression reveals novel clues to the molecular mechanisms of dimorphic transition in Penicillium marneffei.</title>
        <authorList>
            <person name="Yang E."/>
            <person name="Wang G."/>
            <person name="Cai J."/>
            <person name="Woo P.C."/>
            <person name="Lau S.K."/>
            <person name="Yuen K.-Y."/>
            <person name="Chow W.-N."/>
            <person name="Lin X."/>
        </authorList>
    </citation>
    <scope>NUCLEOTIDE SEQUENCE</scope>
    <source>
        <strain evidence="8">PM1</strain>
    </source>
</reference>
<dbReference type="Pfam" id="PF08740">
    <property type="entry name" value="BCS1_N"/>
    <property type="match status" value="1"/>
</dbReference>
<dbReference type="PANTHER" id="PTHR23070">
    <property type="entry name" value="BCS1 AAA-TYPE ATPASE"/>
    <property type="match status" value="1"/>
</dbReference>
<evidence type="ECO:0000313" key="8">
    <source>
        <dbReference type="EMBL" id="KFX51555.1"/>
    </source>
</evidence>
<feature type="domain" description="AAA+ ATPase" evidence="6">
    <location>
        <begin position="391"/>
        <end position="523"/>
    </location>
</feature>